<dbReference type="PROSITE" id="PS50122">
    <property type="entry name" value="CHEB"/>
    <property type="match status" value="1"/>
</dbReference>
<dbReference type="PIRSF" id="PIRSF000876">
    <property type="entry name" value="RR_chemtxs_CheB"/>
    <property type="match status" value="1"/>
</dbReference>
<keyword evidence="10" id="KW-1185">Reference proteome</keyword>
<reference evidence="9" key="1">
    <citation type="submission" date="2022-03" db="EMBL/GenBank/DDBJ databases">
        <title>Identification of a novel bacterium isolated from mangrove sediments.</title>
        <authorList>
            <person name="Pan X."/>
        </authorList>
    </citation>
    <scope>NUCLEOTIDE SEQUENCE</scope>
    <source>
        <strain evidence="9">B2580</strain>
    </source>
</reference>
<evidence type="ECO:0000256" key="2">
    <source>
        <dbReference type="ARBA" id="ARBA00022801"/>
    </source>
</evidence>
<dbReference type="PANTHER" id="PTHR42872:SF3">
    <property type="entry name" value="PROTEIN-GLUTAMATE METHYLESTERASE_PROTEIN-GLUTAMINE GLUTAMINASE 1"/>
    <property type="match status" value="1"/>
</dbReference>
<dbReference type="InterPro" id="IPR000673">
    <property type="entry name" value="Sig_transdc_resp-reg_Me-estase"/>
</dbReference>
<dbReference type="Proteomes" id="UP001162880">
    <property type="component" value="Unassembled WGS sequence"/>
</dbReference>
<evidence type="ECO:0000256" key="1">
    <source>
        <dbReference type="ARBA" id="ARBA00022500"/>
    </source>
</evidence>
<feature type="active site" evidence="5">
    <location>
        <position position="282"/>
    </location>
</feature>
<evidence type="ECO:0000256" key="5">
    <source>
        <dbReference type="PROSITE-ProRule" id="PRU00050"/>
    </source>
</evidence>
<dbReference type="InterPro" id="IPR035909">
    <property type="entry name" value="CheB_C"/>
</dbReference>
<dbReference type="SMART" id="SM00448">
    <property type="entry name" value="REC"/>
    <property type="match status" value="1"/>
</dbReference>
<keyword evidence="1 5" id="KW-0145">Chemotaxis</keyword>
<feature type="domain" description="Response regulatory" evidence="7">
    <location>
        <begin position="1"/>
        <end position="117"/>
    </location>
</feature>
<evidence type="ECO:0000313" key="10">
    <source>
        <dbReference type="Proteomes" id="UP001162880"/>
    </source>
</evidence>
<dbReference type="SUPFAM" id="SSF52172">
    <property type="entry name" value="CheY-like"/>
    <property type="match status" value="1"/>
</dbReference>
<dbReference type="PROSITE" id="PS50110">
    <property type="entry name" value="RESPONSE_REGULATORY"/>
    <property type="match status" value="1"/>
</dbReference>
<evidence type="ECO:0000256" key="3">
    <source>
        <dbReference type="ARBA" id="ARBA00039140"/>
    </source>
</evidence>
<dbReference type="GO" id="GO:0032259">
    <property type="term" value="P:methylation"/>
    <property type="evidence" value="ECO:0007669"/>
    <property type="project" value="UniProtKB-KW"/>
</dbReference>
<feature type="active site" evidence="5">
    <location>
        <position position="186"/>
    </location>
</feature>
<dbReference type="GO" id="GO:0008984">
    <property type="term" value="F:protein-glutamate methylesterase activity"/>
    <property type="evidence" value="ECO:0007669"/>
    <property type="project" value="UniProtKB-EC"/>
</dbReference>
<keyword evidence="2 5" id="KW-0378">Hydrolase</keyword>
<gene>
    <name evidence="9" type="primary">cheB</name>
    <name evidence="9" type="ORF">MTR64_13945</name>
</gene>
<evidence type="ECO:0000259" key="8">
    <source>
        <dbReference type="PROSITE" id="PS50122"/>
    </source>
</evidence>
<protein>
    <recommendedName>
        <fullName evidence="3">protein-glutamate methylesterase</fullName>
        <ecNumber evidence="3">3.1.1.61</ecNumber>
    </recommendedName>
</protein>
<accession>A0ABT0B437</accession>
<dbReference type="SUPFAM" id="SSF52738">
    <property type="entry name" value="Methylesterase CheB, C-terminal domain"/>
    <property type="match status" value="1"/>
</dbReference>
<comment type="caution">
    <text evidence="9">The sequence shown here is derived from an EMBL/GenBank/DDBJ whole genome shotgun (WGS) entry which is preliminary data.</text>
</comment>
<keyword evidence="6" id="KW-0597">Phosphoprotein</keyword>
<dbReference type="Gene3D" id="3.40.50.180">
    <property type="entry name" value="Methylesterase CheB, C-terminal domain"/>
    <property type="match status" value="1"/>
</dbReference>
<dbReference type="RefSeq" id="WP_243994693.1">
    <property type="nucleotide sequence ID" value="NZ_JALHLE010000021.1"/>
</dbReference>
<dbReference type="PANTHER" id="PTHR42872">
    <property type="entry name" value="PROTEIN-GLUTAMATE METHYLESTERASE/PROTEIN-GLUTAMINE GLUTAMINASE"/>
    <property type="match status" value="1"/>
</dbReference>
<dbReference type="Pfam" id="PF01339">
    <property type="entry name" value="CheB_methylest"/>
    <property type="match status" value="1"/>
</dbReference>
<keyword evidence="9" id="KW-0808">Transferase</keyword>
<dbReference type="InterPro" id="IPR008248">
    <property type="entry name" value="CheB-like"/>
</dbReference>
<sequence length="343" mass="35455">MIVDDSLVARTALRRMVESADGLEVAAAASTAENALEMLRDCSVDVILLDLDMPGMGGLEALPQIIERAGGARILVVSSFTVDGAEQTLAALSLGAADTLPKPDARSSRDSYRRILIQKIRDLGPVRNVRHDLPPPVGAIPRTRPALRQPVGALAIGASTGGIHALTSLFRALPRRLGIPILVTQHLPSAFMPAFVRQLASASGCETLLGGEGMAVEPDRIIIAPGDAHLGFRSNAGRLVVRLDRTPSQSGCTPSLDPMFTSLAEEIGRRALGVVLSGMGRDGVHGAARIVAAGGAMLAQDEESSAVWGMPGAVAEAGLASAILPPDGIASRIAASIGLTACK</sequence>
<evidence type="ECO:0000256" key="6">
    <source>
        <dbReference type="PROSITE-ProRule" id="PRU00169"/>
    </source>
</evidence>
<dbReference type="EC" id="3.1.1.61" evidence="3"/>
<dbReference type="CDD" id="cd16432">
    <property type="entry name" value="CheB_Rec"/>
    <property type="match status" value="1"/>
</dbReference>
<dbReference type="CDD" id="cd17541">
    <property type="entry name" value="REC_CheB-like"/>
    <property type="match status" value="1"/>
</dbReference>
<comment type="catalytic activity">
    <reaction evidence="4">
        <text>[protein]-L-glutamate 5-O-methyl ester + H2O = L-glutamyl-[protein] + methanol + H(+)</text>
        <dbReference type="Rhea" id="RHEA:23236"/>
        <dbReference type="Rhea" id="RHEA-COMP:10208"/>
        <dbReference type="Rhea" id="RHEA-COMP:10311"/>
        <dbReference type="ChEBI" id="CHEBI:15377"/>
        <dbReference type="ChEBI" id="CHEBI:15378"/>
        <dbReference type="ChEBI" id="CHEBI:17790"/>
        <dbReference type="ChEBI" id="CHEBI:29973"/>
        <dbReference type="ChEBI" id="CHEBI:82795"/>
        <dbReference type="EC" id="3.1.1.61"/>
    </reaction>
</comment>
<evidence type="ECO:0000256" key="4">
    <source>
        <dbReference type="ARBA" id="ARBA00048267"/>
    </source>
</evidence>
<proteinExistence type="predicted"/>
<feature type="modified residue" description="4-aspartylphosphate" evidence="6">
    <location>
        <position position="50"/>
    </location>
</feature>
<dbReference type="Gene3D" id="3.40.50.2300">
    <property type="match status" value="1"/>
</dbReference>
<feature type="domain" description="CheB-type methylesterase" evidence="8">
    <location>
        <begin position="150"/>
        <end position="340"/>
    </location>
</feature>
<dbReference type="NCBIfam" id="NF001965">
    <property type="entry name" value="PRK00742.1"/>
    <property type="match status" value="1"/>
</dbReference>
<dbReference type="GO" id="GO:0008168">
    <property type="term" value="F:methyltransferase activity"/>
    <property type="evidence" value="ECO:0007669"/>
    <property type="project" value="UniProtKB-KW"/>
</dbReference>
<organism evidence="9 10">
    <name type="scientific">Novosphingobium album</name>
    <name type="common">ex Hu et al. 2023</name>
    <dbReference type="NCBI Taxonomy" id="2930093"/>
    <lineage>
        <taxon>Bacteria</taxon>
        <taxon>Pseudomonadati</taxon>
        <taxon>Pseudomonadota</taxon>
        <taxon>Alphaproteobacteria</taxon>
        <taxon>Sphingomonadales</taxon>
        <taxon>Sphingomonadaceae</taxon>
        <taxon>Novosphingobium</taxon>
    </lineage>
</organism>
<dbReference type="InterPro" id="IPR001789">
    <property type="entry name" value="Sig_transdc_resp-reg_receiver"/>
</dbReference>
<dbReference type="Pfam" id="PF00072">
    <property type="entry name" value="Response_reg"/>
    <property type="match status" value="1"/>
</dbReference>
<keyword evidence="9" id="KW-0489">Methyltransferase</keyword>
<dbReference type="InterPro" id="IPR011006">
    <property type="entry name" value="CheY-like_superfamily"/>
</dbReference>
<feature type="active site" evidence="5">
    <location>
        <position position="159"/>
    </location>
</feature>
<name>A0ABT0B437_9SPHN</name>
<evidence type="ECO:0000259" key="7">
    <source>
        <dbReference type="PROSITE" id="PS50110"/>
    </source>
</evidence>
<evidence type="ECO:0000313" key="9">
    <source>
        <dbReference type="EMBL" id="MCJ2179671.1"/>
    </source>
</evidence>
<dbReference type="EMBL" id="JALHLE010000021">
    <property type="protein sequence ID" value="MCJ2179671.1"/>
    <property type="molecule type" value="Genomic_DNA"/>
</dbReference>